<reference evidence="8 9" key="1">
    <citation type="submission" date="2016-10" db="EMBL/GenBank/DDBJ databases">
        <title>Rhodobacter sp. LPB0142, isolated from sea water.</title>
        <authorList>
            <person name="Kim E."/>
            <person name="Yi H."/>
        </authorList>
    </citation>
    <scope>NUCLEOTIDE SEQUENCE [LARGE SCALE GENOMIC DNA]</scope>
    <source>
        <strain evidence="8 9">LPB0142</strain>
    </source>
</reference>
<dbReference type="EMBL" id="CP017781">
    <property type="protein sequence ID" value="AOZ69863.1"/>
    <property type="molecule type" value="Genomic_DNA"/>
</dbReference>
<dbReference type="InterPro" id="IPR001543">
    <property type="entry name" value="FliN-like_C"/>
</dbReference>
<accession>A0A1D9MDI2</accession>
<dbReference type="InterPro" id="IPR028976">
    <property type="entry name" value="CheC-like_sf"/>
</dbReference>
<feature type="domain" description="Flagellar motor switch protein FliN-like C-terminal" evidence="7">
    <location>
        <begin position="215"/>
        <end position="283"/>
    </location>
</feature>
<dbReference type="GO" id="GO:0097588">
    <property type="term" value="P:archaeal or bacterial-type flagellum-dependent cell motility"/>
    <property type="evidence" value="ECO:0007669"/>
    <property type="project" value="UniProtKB-KW"/>
</dbReference>
<keyword evidence="4" id="KW-0283">Flagellar rotation</keyword>
<dbReference type="GO" id="GO:0005886">
    <property type="term" value="C:plasma membrane"/>
    <property type="evidence" value="ECO:0007669"/>
    <property type="project" value="UniProtKB-SubCell"/>
</dbReference>
<evidence type="ECO:0000256" key="4">
    <source>
        <dbReference type="ARBA" id="ARBA00022779"/>
    </source>
</evidence>
<name>A0A1D9MDI2_9RHOB</name>
<dbReference type="Proteomes" id="UP000176562">
    <property type="component" value="Chromosome"/>
</dbReference>
<evidence type="ECO:0000256" key="3">
    <source>
        <dbReference type="ARBA" id="ARBA00022500"/>
    </source>
</evidence>
<evidence type="ECO:0000256" key="1">
    <source>
        <dbReference type="ARBA" id="ARBA00004202"/>
    </source>
</evidence>
<evidence type="ECO:0000313" key="9">
    <source>
        <dbReference type="Proteomes" id="UP000176562"/>
    </source>
</evidence>
<dbReference type="STRING" id="1850250.LPB142_11475"/>
<gene>
    <name evidence="8" type="ORF">LPB142_11475</name>
</gene>
<evidence type="ECO:0000259" key="7">
    <source>
        <dbReference type="Pfam" id="PF01052"/>
    </source>
</evidence>
<proteinExistence type="predicted"/>
<evidence type="ECO:0000256" key="2">
    <source>
        <dbReference type="ARBA" id="ARBA00022475"/>
    </source>
</evidence>
<evidence type="ECO:0000313" key="8">
    <source>
        <dbReference type="EMBL" id="AOZ69863.1"/>
    </source>
</evidence>
<dbReference type="Gene3D" id="3.40.1550.10">
    <property type="entry name" value="CheC-like"/>
    <property type="match status" value="1"/>
</dbReference>
<dbReference type="SUPFAM" id="SSF101801">
    <property type="entry name" value="Surface presentation of antigens (SPOA)"/>
    <property type="match status" value="1"/>
</dbReference>
<comment type="subcellular location">
    <subcellularLocation>
        <location evidence="1">Cell membrane</location>
        <topology evidence="1">Peripheral membrane protein</topology>
    </subcellularLocation>
</comment>
<keyword evidence="3" id="KW-0145">Chemotaxis</keyword>
<dbReference type="RefSeq" id="WP_071166453.1">
    <property type="nucleotide sequence ID" value="NZ_CP017781.1"/>
</dbReference>
<dbReference type="GO" id="GO:0006935">
    <property type="term" value="P:chemotaxis"/>
    <property type="evidence" value="ECO:0007669"/>
    <property type="project" value="UniProtKB-KW"/>
</dbReference>
<organism evidence="8 9">
    <name type="scientific">Rhodobacter xanthinilyticus</name>
    <dbReference type="NCBI Taxonomy" id="1850250"/>
    <lineage>
        <taxon>Bacteria</taxon>
        <taxon>Pseudomonadati</taxon>
        <taxon>Pseudomonadota</taxon>
        <taxon>Alphaproteobacteria</taxon>
        <taxon>Rhodobacterales</taxon>
        <taxon>Rhodobacter group</taxon>
        <taxon>Rhodobacter</taxon>
    </lineage>
</organism>
<dbReference type="InterPro" id="IPR036429">
    <property type="entry name" value="SpoA-like_sf"/>
</dbReference>
<sequence length="385" mass="40343">MTPERAVSQALAKVAEEQLSLPVQIKSCRETRMSLADLPEALEDLSLLAVIEGPGEGLGLVALPPVTLATLIEVQTMGRLGKGTPPARRPTRIDAAMVAEFIDGVLGAIEESLIEMEAVAWAGGFRYASFLDDPRPLGLLLEDIPYRVWKVSLGLGAGAEREGEFLWAVPAQGRGQRLRRFPGMGASPASEAAQDEAFARAQAEAEWAGKLESTVLGTHVTLDAVLHRATVPLSAVMGFRVGTEIPISMDALERLCLEAVGARKMARARLGQHKGFRAVRLSDEAEEGAEMEAPSLARPHLAPSEFSAGTSPFAGLAAEPHVPSGLGDPHSVAYDLPEGGFPAMDMGGLGGLSDEGAMPMGMALDGFDSAEGAGDLPPLKIGSGL</sequence>
<protein>
    <recommendedName>
        <fullName evidence="7">Flagellar motor switch protein FliN-like C-terminal domain-containing protein</fullName>
    </recommendedName>
</protein>
<evidence type="ECO:0000256" key="6">
    <source>
        <dbReference type="ARBA" id="ARBA00025044"/>
    </source>
</evidence>
<dbReference type="Pfam" id="PF01052">
    <property type="entry name" value="FliMN_C"/>
    <property type="match status" value="1"/>
</dbReference>
<dbReference type="KEGG" id="rhp:LPB142_11475"/>
<comment type="function">
    <text evidence="6">FliM is one of three proteins (FliG, FliN, FliM) that forms the rotor-mounted switch complex (C ring), located at the base of the basal body. This complex interacts with the CheY and CheZ chemotaxis proteins, in addition to contacting components of the motor that determine the direction of flagellar rotation.</text>
</comment>
<keyword evidence="9" id="KW-1185">Reference proteome</keyword>
<dbReference type="AlphaFoldDB" id="A0A1D9MDI2"/>
<keyword evidence="5" id="KW-0472">Membrane</keyword>
<evidence type="ECO:0000256" key="5">
    <source>
        <dbReference type="ARBA" id="ARBA00023136"/>
    </source>
</evidence>
<keyword evidence="2" id="KW-1003">Cell membrane</keyword>